<organism evidence="3 4">
    <name type="scientific">Candidatus Ryanbacteria bacterium RIFCSPHIGHO2_01_FULL_48_27</name>
    <dbReference type="NCBI Taxonomy" id="1802115"/>
    <lineage>
        <taxon>Bacteria</taxon>
        <taxon>Candidatus Ryaniibacteriota</taxon>
    </lineage>
</organism>
<dbReference type="EMBL" id="MHNL01000006">
    <property type="protein sequence ID" value="OGZ45493.1"/>
    <property type="molecule type" value="Genomic_DNA"/>
</dbReference>
<gene>
    <name evidence="3" type="ORF">A2756_00545</name>
</gene>
<dbReference type="CDD" id="cd03801">
    <property type="entry name" value="GT4_PimA-like"/>
    <property type="match status" value="1"/>
</dbReference>
<dbReference type="SUPFAM" id="SSF53756">
    <property type="entry name" value="UDP-Glycosyltransferase/glycogen phosphorylase"/>
    <property type="match status" value="1"/>
</dbReference>
<dbReference type="Pfam" id="PF13439">
    <property type="entry name" value="Glyco_transf_4"/>
    <property type="match status" value="1"/>
</dbReference>
<protein>
    <recommendedName>
        <fullName evidence="5">Glycosyltransferase subfamily 4-like N-terminal domain-containing protein</fullName>
    </recommendedName>
</protein>
<proteinExistence type="predicted"/>
<sequence length="380" mass="41962">MRIVIATGIYPPEIGGPATYTKTIAEHLSRRGHTITVVTYGGGAVPSSTFRVVVVGRHIPKGVRHLCYFLEVLWYGMRADMIFAQDPVSAGLPACIAAIITRRRFVIRVAGDYAWEQGMGRFGVSDLLDDFLKKTYGVRVEFLRKVERMVTQRAKIVIVPSVYLRSVVERWGVAPDRVRVVYNAIEVLPASVPKAVVREELKLSGPVLLSAGRLVPWKGFALLIRLMPEILKTHPDARLYIAGTGPEEGRLRQEAVSQGVADTVIFLGGKQREDLGRYVRAADIFLLNTGYEGFSHQLLEVMMAGTPIITTESGGNREIVEDEVNALIAGYNDQMAWQHSVMRLLADTALQQKIAQGARDTGAQFSHNHMIQETLAALGL</sequence>
<dbReference type="AlphaFoldDB" id="A0A1G2G5F2"/>
<feature type="domain" description="Glycosyltransferase subfamily 4-like N-terminal" evidence="2">
    <location>
        <begin position="14"/>
        <end position="186"/>
    </location>
</feature>
<dbReference type="Proteomes" id="UP000177785">
    <property type="component" value="Unassembled WGS sequence"/>
</dbReference>
<dbReference type="InterPro" id="IPR050194">
    <property type="entry name" value="Glycosyltransferase_grp1"/>
</dbReference>
<accession>A0A1G2G5F2</accession>
<evidence type="ECO:0008006" key="5">
    <source>
        <dbReference type="Google" id="ProtNLM"/>
    </source>
</evidence>
<dbReference type="STRING" id="1802115.A2756_00545"/>
<evidence type="ECO:0000259" key="1">
    <source>
        <dbReference type="Pfam" id="PF00534"/>
    </source>
</evidence>
<evidence type="ECO:0000313" key="3">
    <source>
        <dbReference type="EMBL" id="OGZ45493.1"/>
    </source>
</evidence>
<dbReference type="PANTHER" id="PTHR45947">
    <property type="entry name" value="SULFOQUINOVOSYL TRANSFERASE SQD2"/>
    <property type="match status" value="1"/>
</dbReference>
<reference evidence="3 4" key="1">
    <citation type="journal article" date="2016" name="Nat. Commun.">
        <title>Thousands of microbial genomes shed light on interconnected biogeochemical processes in an aquifer system.</title>
        <authorList>
            <person name="Anantharaman K."/>
            <person name="Brown C.T."/>
            <person name="Hug L.A."/>
            <person name="Sharon I."/>
            <person name="Castelle C.J."/>
            <person name="Probst A.J."/>
            <person name="Thomas B.C."/>
            <person name="Singh A."/>
            <person name="Wilkins M.J."/>
            <person name="Karaoz U."/>
            <person name="Brodie E.L."/>
            <person name="Williams K.H."/>
            <person name="Hubbard S.S."/>
            <person name="Banfield J.F."/>
        </authorList>
    </citation>
    <scope>NUCLEOTIDE SEQUENCE [LARGE SCALE GENOMIC DNA]</scope>
</reference>
<comment type="caution">
    <text evidence="3">The sequence shown here is derived from an EMBL/GenBank/DDBJ whole genome shotgun (WGS) entry which is preliminary data.</text>
</comment>
<evidence type="ECO:0000313" key="4">
    <source>
        <dbReference type="Proteomes" id="UP000177785"/>
    </source>
</evidence>
<dbReference type="Pfam" id="PF00534">
    <property type="entry name" value="Glycos_transf_1"/>
    <property type="match status" value="1"/>
</dbReference>
<dbReference type="GO" id="GO:0016757">
    <property type="term" value="F:glycosyltransferase activity"/>
    <property type="evidence" value="ECO:0007669"/>
    <property type="project" value="InterPro"/>
</dbReference>
<dbReference type="InterPro" id="IPR028098">
    <property type="entry name" value="Glyco_trans_4-like_N"/>
</dbReference>
<dbReference type="Gene3D" id="3.40.50.2000">
    <property type="entry name" value="Glycogen Phosphorylase B"/>
    <property type="match status" value="2"/>
</dbReference>
<feature type="domain" description="Glycosyl transferase family 1" evidence="1">
    <location>
        <begin position="202"/>
        <end position="360"/>
    </location>
</feature>
<dbReference type="PANTHER" id="PTHR45947:SF3">
    <property type="entry name" value="SULFOQUINOVOSYL TRANSFERASE SQD2"/>
    <property type="match status" value="1"/>
</dbReference>
<dbReference type="InterPro" id="IPR001296">
    <property type="entry name" value="Glyco_trans_1"/>
</dbReference>
<name>A0A1G2G5F2_9BACT</name>
<evidence type="ECO:0000259" key="2">
    <source>
        <dbReference type="Pfam" id="PF13439"/>
    </source>
</evidence>